<keyword evidence="4 5" id="KW-0472">Membrane</keyword>
<evidence type="ECO:0000256" key="3">
    <source>
        <dbReference type="ARBA" id="ARBA00022989"/>
    </source>
</evidence>
<dbReference type="InterPro" id="IPR001129">
    <property type="entry name" value="Membr-assoc_MAPEG"/>
</dbReference>
<dbReference type="InterPro" id="IPR023352">
    <property type="entry name" value="MAPEG-like_dom_sf"/>
</dbReference>
<evidence type="ECO:0000256" key="5">
    <source>
        <dbReference type="SAM" id="Phobius"/>
    </source>
</evidence>
<evidence type="ECO:0000313" key="6">
    <source>
        <dbReference type="EMBL" id="MCL6684086.1"/>
    </source>
</evidence>
<feature type="transmembrane region" description="Helical" evidence="5">
    <location>
        <begin position="7"/>
        <end position="24"/>
    </location>
</feature>
<organism evidence="6 7">
    <name type="scientific">Sphingomonas alba</name>
    <dbReference type="NCBI Taxonomy" id="2908208"/>
    <lineage>
        <taxon>Bacteria</taxon>
        <taxon>Pseudomonadati</taxon>
        <taxon>Pseudomonadota</taxon>
        <taxon>Alphaproteobacteria</taxon>
        <taxon>Sphingomonadales</taxon>
        <taxon>Sphingomonadaceae</taxon>
        <taxon>Sphingomonas</taxon>
    </lineage>
</organism>
<evidence type="ECO:0000256" key="4">
    <source>
        <dbReference type="ARBA" id="ARBA00023136"/>
    </source>
</evidence>
<proteinExistence type="predicted"/>
<dbReference type="Gene3D" id="1.20.120.550">
    <property type="entry name" value="Membrane associated eicosanoid/glutathione metabolism-like domain"/>
    <property type="match status" value="1"/>
</dbReference>
<evidence type="ECO:0000256" key="2">
    <source>
        <dbReference type="ARBA" id="ARBA00022692"/>
    </source>
</evidence>
<sequence>MKPELEALIWVSAFTALLWVPYVFNRLLVGGIAATFGYPDEPAKLSAWAQRLLLAHKNAVENLAVFTALVLTAQILDIHSPETVAAASLYLWSRVAHAAAYVLGVPGVRTVAFVGGFIAQMIFAFQLLGA</sequence>
<accession>A0ABT0RN70</accession>
<dbReference type="Proteomes" id="UP001165363">
    <property type="component" value="Unassembled WGS sequence"/>
</dbReference>
<reference evidence="6" key="1">
    <citation type="submission" date="2022-05" db="EMBL/GenBank/DDBJ databases">
        <authorList>
            <person name="Jo J.-H."/>
            <person name="Im W.-T."/>
        </authorList>
    </citation>
    <scope>NUCLEOTIDE SEQUENCE</scope>
    <source>
        <strain evidence="6">SE158</strain>
    </source>
</reference>
<dbReference type="EMBL" id="JAMGBD010000001">
    <property type="protein sequence ID" value="MCL6684086.1"/>
    <property type="molecule type" value="Genomic_DNA"/>
</dbReference>
<dbReference type="RefSeq" id="WP_249848368.1">
    <property type="nucleotide sequence ID" value="NZ_JAMGBD010000001.1"/>
</dbReference>
<keyword evidence="2 5" id="KW-0812">Transmembrane</keyword>
<feature type="transmembrane region" description="Helical" evidence="5">
    <location>
        <begin position="111"/>
        <end position="129"/>
    </location>
</feature>
<comment type="caution">
    <text evidence="6">The sequence shown here is derived from an EMBL/GenBank/DDBJ whole genome shotgun (WGS) entry which is preliminary data.</text>
</comment>
<evidence type="ECO:0000256" key="1">
    <source>
        <dbReference type="ARBA" id="ARBA00004370"/>
    </source>
</evidence>
<dbReference type="Pfam" id="PF01124">
    <property type="entry name" value="MAPEG"/>
    <property type="match status" value="1"/>
</dbReference>
<evidence type="ECO:0000313" key="7">
    <source>
        <dbReference type="Proteomes" id="UP001165363"/>
    </source>
</evidence>
<dbReference type="PANTHER" id="PTHR35371:SF1">
    <property type="entry name" value="BLR7753 PROTEIN"/>
    <property type="match status" value="1"/>
</dbReference>
<dbReference type="PANTHER" id="PTHR35371">
    <property type="entry name" value="INNER MEMBRANE PROTEIN"/>
    <property type="match status" value="1"/>
</dbReference>
<keyword evidence="7" id="KW-1185">Reference proteome</keyword>
<protein>
    <submittedName>
        <fullName evidence="6">MAPEG family protein</fullName>
    </submittedName>
</protein>
<dbReference type="SUPFAM" id="SSF161084">
    <property type="entry name" value="MAPEG domain-like"/>
    <property type="match status" value="1"/>
</dbReference>
<name>A0ABT0RN70_9SPHN</name>
<comment type="subcellular location">
    <subcellularLocation>
        <location evidence="1">Membrane</location>
    </subcellularLocation>
</comment>
<keyword evidence="3 5" id="KW-1133">Transmembrane helix</keyword>
<gene>
    <name evidence="6" type="ORF">LZ536_09270</name>
</gene>